<name>A0ABN9FER5_9NEOB</name>
<dbReference type="Proteomes" id="UP001162483">
    <property type="component" value="Unassembled WGS sequence"/>
</dbReference>
<keyword evidence="3" id="KW-1185">Reference proteome</keyword>
<proteinExistence type="predicted"/>
<feature type="region of interest" description="Disordered" evidence="1">
    <location>
        <begin position="1"/>
        <end position="23"/>
    </location>
</feature>
<evidence type="ECO:0000256" key="1">
    <source>
        <dbReference type="SAM" id="MobiDB-lite"/>
    </source>
</evidence>
<evidence type="ECO:0000313" key="3">
    <source>
        <dbReference type="Proteomes" id="UP001162483"/>
    </source>
</evidence>
<accession>A0ABN9FER5</accession>
<sequence length="48" mass="5606">MDNSDWPCAGHMHSPPPKKKKKEKKTFLAIHTKLCMCRVTPHNISYIR</sequence>
<reference evidence="2" key="1">
    <citation type="submission" date="2023-05" db="EMBL/GenBank/DDBJ databases">
        <authorList>
            <person name="Stuckert A."/>
        </authorList>
    </citation>
    <scope>NUCLEOTIDE SEQUENCE</scope>
</reference>
<organism evidence="2 3">
    <name type="scientific">Staurois parvus</name>
    <dbReference type="NCBI Taxonomy" id="386267"/>
    <lineage>
        <taxon>Eukaryota</taxon>
        <taxon>Metazoa</taxon>
        <taxon>Chordata</taxon>
        <taxon>Craniata</taxon>
        <taxon>Vertebrata</taxon>
        <taxon>Euteleostomi</taxon>
        <taxon>Amphibia</taxon>
        <taxon>Batrachia</taxon>
        <taxon>Anura</taxon>
        <taxon>Neobatrachia</taxon>
        <taxon>Ranoidea</taxon>
        <taxon>Ranidae</taxon>
        <taxon>Staurois</taxon>
    </lineage>
</organism>
<evidence type="ECO:0000313" key="2">
    <source>
        <dbReference type="EMBL" id="CAI9595452.1"/>
    </source>
</evidence>
<protein>
    <submittedName>
        <fullName evidence="2">Uncharacterized protein</fullName>
    </submittedName>
</protein>
<dbReference type="EMBL" id="CATNWA010016795">
    <property type="protein sequence ID" value="CAI9595452.1"/>
    <property type="molecule type" value="Genomic_DNA"/>
</dbReference>
<gene>
    <name evidence="2" type="ORF">SPARVUS_LOCUS11891029</name>
</gene>
<comment type="caution">
    <text evidence="2">The sequence shown here is derived from an EMBL/GenBank/DDBJ whole genome shotgun (WGS) entry which is preliminary data.</text>
</comment>